<feature type="region of interest" description="Disordered" evidence="1">
    <location>
        <begin position="252"/>
        <end position="292"/>
    </location>
</feature>
<feature type="compositionally biased region" description="Basic and acidic residues" evidence="1">
    <location>
        <begin position="57"/>
        <end position="66"/>
    </location>
</feature>
<sequence length="323" mass="36231">MKNPPETVQREEEETEHPSKRSTNSDPRPVDPAFVPPKSRLHDDDFGRTTAAAIKRKTSDLKEKESSSTVKDATSTKSVGFSTSSSAETNSSQSLNNDNRNILKSPPPPQELTSEEEDESEMHICPPRNLNYYSRFASKEKAVVSPQNDERNADEHLLDSDNEESSDVVIPESQDRLENNTVLSQNDEEDNDNDVPQYPPRNLDIYKSLSSSSNATSTSIQPVIRRSVFDDVSDEEEIPSDRQKKIVFDEETAADNEHVPKKIDPYSGNSRGSALQPHETIDKEHKVNMEGPNPTRLLTAFPNQMGPCHKPEVCSFCQVFLIF</sequence>
<organism evidence="2 3">
    <name type="scientific">Panagrolaimus superbus</name>
    <dbReference type="NCBI Taxonomy" id="310955"/>
    <lineage>
        <taxon>Eukaryota</taxon>
        <taxon>Metazoa</taxon>
        <taxon>Ecdysozoa</taxon>
        <taxon>Nematoda</taxon>
        <taxon>Chromadorea</taxon>
        <taxon>Rhabditida</taxon>
        <taxon>Tylenchina</taxon>
        <taxon>Panagrolaimomorpha</taxon>
        <taxon>Panagrolaimoidea</taxon>
        <taxon>Panagrolaimidae</taxon>
        <taxon>Panagrolaimus</taxon>
    </lineage>
</organism>
<proteinExistence type="predicted"/>
<feature type="compositionally biased region" description="Basic and acidic residues" evidence="1">
    <location>
        <begin position="255"/>
        <end position="264"/>
    </location>
</feature>
<evidence type="ECO:0000313" key="3">
    <source>
        <dbReference type="WBParaSite" id="PSU_v2.g15167.t1"/>
    </source>
</evidence>
<evidence type="ECO:0000256" key="1">
    <source>
        <dbReference type="SAM" id="MobiDB-lite"/>
    </source>
</evidence>
<accession>A0A914Y8T7</accession>
<name>A0A914Y8T7_9BILA</name>
<protein>
    <submittedName>
        <fullName evidence="3">Uncharacterized protein</fullName>
    </submittedName>
</protein>
<dbReference type="WBParaSite" id="PSU_v2.g15167.t1">
    <property type="protein sequence ID" value="PSU_v2.g15167.t1"/>
    <property type="gene ID" value="PSU_v2.g15167"/>
</dbReference>
<evidence type="ECO:0000313" key="2">
    <source>
        <dbReference type="Proteomes" id="UP000887577"/>
    </source>
</evidence>
<feature type="compositionally biased region" description="Low complexity" evidence="1">
    <location>
        <begin position="208"/>
        <end position="219"/>
    </location>
</feature>
<keyword evidence="2" id="KW-1185">Reference proteome</keyword>
<dbReference type="AlphaFoldDB" id="A0A914Y8T7"/>
<reference evidence="3" key="1">
    <citation type="submission" date="2022-11" db="UniProtKB">
        <authorList>
            <consortium name="WormBaseParasite"/>
        </authorList>
    </citation>
    <scope>IDENTIFICATION</scope>
</reference>
<feature type="compositionally biased region" description="Basic and acidic residues" evidence="1">
    <location>
        <begin position="140"/>
        <end position="159"/>
    </location>
</feature>
<feature type="region of interest" description="Disordered" evidence="1">
    <location>
        <begin position="140"/>
        <end position="220"/>
    </location>
</feature>
<feature type="region of interest" description="Disordered" evidence="1">
    <location>
        <begin position="1"/>
        <end position="126"/>
    </location>
</feature>
<feature type="compositionally biased region" description="Low complexity" evidence="1">
    <location>
        <begin position="75"/>
        <end position="94"/>
    </location>
</feature>
<dbReference type="Proteomes" id="UP000887577">
    <property type="component" value="Unplaced"/>
</dbReference>
<feature type="compositionally biased region" description="Basic and acidic residues" evidence="1">
    <location>
        <begin position="279"/>
        <end position="288"/>
    </location>
</feature>